<reference evidence="1 2" key="1">
    <citation type="submission" date="2017-09" db="EMBL/GenBank/DDBJ databases">
        <title>Large-scale bioinformatics analysis of Bacillus genomes uncovers conserved roles of natural products in bacterial physiology.</title>
        <authorList>
            <consortium name="Agbiome Team Llc"/>
            <person name="Bleich R.M."/>
            <person name="Grubbs K.J."/>
            <person name="Santa Maria K.C."/>
            <person name="Allen S.E."/>
            <person name="Farag S."/>
            <person name="Shank E.A."/>
            <person name="Bowers A."/>
        </authorList>
    </citation>
    <scope>NUCLEOTIDE SEQUENCE [LARGE SCALE GENOMIC DNA]</scope>
    <source>
        <strain evidence="1 2">AFS010764</strain>
    </source>
</reference>
<dbReference type="AlphaFoldDB" id="A0A2A8BNN2"/>
<dbReference type="EMBL" id="NUDL01000041">
    <property type="protein sequence ID" value="PEM55468.1"/>
    <property type="molecule type" value="Genomic_DNA"/>
</dbReference>
<dbReference type="RefSeq" id="WP_098102607.1">
    <property type="nucleotide sequence ID" value="NZ_NUDL01000041.1"/>
</dbReference>
<protein>
    <submittedName>
        <fullName evidence="1">Uncharacterized protein</fullName>
    </submittedName>
</protein>
<organism evidence="1 2">
    <name type="scientific">Bacillus wiedmannii</name>
    <dbReference type="NCBI Taxonomy" id="1890302"/>
    <lineage>
        <taxon>Bacteria</taxon>
        <taxon>Bacillati</taxon>
        <taxon>Bacillota</taxon>
        <taxon>Bacilli</taxon>
        <taxon>Bacillales</taxon>
        <taxon>Bacillaceae</taxon>
        <taxon>Bacillus</taxon>
        <taxon>Bacillus cereus group</taxon>
    </lineage>
</organism>
<sequence length="138" mass="15978">MTEGELRKIIKNSTEDSWIVQNDRIVYKNDLSVSVTLGSLIPRQKDEHLKGSQWDNTFNEYECNELITVEFRWNDQVGYPSNWLYKDTAVIPVPVGANMIHEFFKNERDIAALLSSDRSRFENEMKNSKVYTGDAAVL</sequence>
<evidence type="ECO:0000313" key="2">
    <source>
        <dbReference type="Proteomes" id="UP000220621"/>
    </source>
</evidence>
<accession>A0A2A8BNN2</accession>
<name>A0A2A8BNN2_9BACI</name>
<evidence type="ECO:0000313" key="1">
    <source>
        <dbReference type="EMBL" id="PEM55468.1"/>
    </source>
</evidence>
<gene>
    <name evidence="1" type="ORF">CN611_14455</name>
</gene>
<comment type="caution">
    <text evidence="1">The sequence shown here is derived from an EMBL/GenBank/DDBJ whole genome shotgun (WGS) entry which is preliminary data.</text>
</comment>
<dbReference type="Proteomes" id="UP000220621">
    <property type="component" value="Unassembled WGS sequence"/>
</dbReference>
<proteinExistence type="predicted"/>